<reference evidence="1" key="1">
    <citation type="submission" date="2021-08" db="EMBL/GenBank/DDBJ databases">
        <title>WGS assembly of Ceratopteris richardii.</title>
        <authorList>
            <person name="Marchant D.B."/>
            <person name="Chen G."/>
            <person name="Jenkins J."/>
            <person name="Shu S."/>
            <person name="Leebens-Mack J."/>
            <person name="Grimwood J."/>
            <person name="Schmutz J."/>
            <person name="Soltis P."/>
            <person name="Soltis D."/>
            <person name="Chen Z.-H."/>
        </authorList>
    </citation>
    <scope>NUCLEOTIDE SEQUENCE</scope>
    <source>
        <strain evidence="1">Whitten #5841</strain>
        <tissue evidence="1">Leaf</tissue>
    </source>
</reference>
<dbReference type="PANTHER" id="PTHR39142:SF1">
    <property type="entry name" value="AEL197CP"/>
    <property type="match status" value="1"/>
</dbReference>
<dbReference type="GO" id="GO:0005262">
    <property type="term" value="F:calcium channel activity"/>
    <property type="evidence" value="ECO:0007669"/>
    <property type="project" value="InterPro"/>
</dbReference>
<dbReference type="EMBL" id="CM035439">
    <property type="protein sequence ID" value="KAH7283636.1"/>
    <property type="molecule type" value="Genomic_DNA"/>
</dbReference>
<accession>A0A8T2QIM9</accession>
<dbReference type="Pfam" id="PF12929">
    <property type="entry name" value="Mid1"/>
    <property type="match status" value="1"/>
</dbReference>
<evidence type="ECO:0000313" key="2">
    <source>
        <dbReference type="Proteomes" id="UP000825935"/>
    </source>
</evidence>
<gene>
    <name evidence="1" type="ORF">KP509_34G017300</name>
</gene>
<proteinExistence type="predicted"/>
<evidence type="ECO:0000313" key="1">
    <source>
        <dbReference type="EMBL" id="KAH7283636.1"/>
    </source>
</evidence>
<protein>
    <submittedName>
        <fullName evidence="1">Uncharacterized protein</fullName>
    </submittedName>
</protein>
<dbReference type="InterPro" id="IPR036790">
    <property type="entry name" value="Frizzled_dom_sf"/>
</dbReference>
<dbReference type="GO" id="GO:0098703">
    <property type="term" value="P:calcium ion import across plasma membrane"/>
    <property type="evidence" value="ECO:0007669"/>
    <property type="project" value="InterPro"/>
</dbReference>
<dbReference type="OrthoDB" id="1879912at2759"/>
<comment type="caution">
    <text evidence="1">The sequence shown here is derived from an EMBL/GenBank/DDBJ whole genome shotgun (WGS) entry which is preliminary data.</text>
</comment>
<dbReference type="AlphaFoldDB" id="A0A8T2QIM9"/>
<dbReference type="OMA" id="YWICAIA"/>
<dbReference type="InterPro" id="IPR024338">
    <property type="entry name" value="MID1/Yam8"/>
</dbReference>
<dbReference type="Proteomes" id="UP000825935">
    <property type="component" value="Chromosome 34"/>
</dbReference>
<name>A0A8T2QIM9_CERRI</name>
<dbReference type="PANTHER" id="PTHR39142">
    <property type="entry name" value="MID1P"/>
    <property type="match status" value="1"/>
</dbReference>
<keyword evidence="2" id="KW-1185">Reference proteome</keyword>
<sequence>MKIVHRQNAEVIKMLFKMRASRIFYILLSSLWPLCFGQQTYTPVLSPDCTSLTPQSCTVIPLVDSNGDYMYDTYLEECNSHQCTMMSPSATWFCNASMISYQARVEANTGLTPGQKEDQFAKCHYDRMTDLLTFMNCRDRKFWKCEDCLAAYKYWICAIAFPQCTPSPPLHVSSLGPYDVEHAIYGTKLNPSYYVNYTIIKPCRGVCFEVYRKCPYAVGFQCPWKDTRDYHDYPDCNLAGNLAAMSG</sequence>
<organism evidence="1 2">
    <name type="scientific">Ceratopteris richardii</name>
    <name type="common">Triangle waterfern</name>
    <dbReference type="NCBI Taxonomy" id="49495"/>
    <lineage>
        <taxon>Eukaryota</taxon>
        <taxon>Viridiplantae</taxon>
        <taxon>Streptophyta</taxon>
        <taxon>Embryophyta</taxon>
        <taxon>Tracheophyta</taxon>
        <taxon>Polypodiopsida</taxon>
        <taxon>Polypodiidae</taxon>
        <taxon>Polypodiales</taxon>
        <taxon>Pteridineae</taxon>
        <taxon>Pteridaceae</taxon>
        <taxon>Parkerioideae</taxon>
        <taxon>Ceratopteris</taxon>
    </lineage>
</organism>
<dbReference type="Gene3D" id="1.10.2000.10">
    <property type="entry name" value="Frizzled cysteine-rich domain"/>
    <property type="match status" value="1"/>
</dbReference>